<dbReference type="EMBL" id="CP034207">
    <property type="protein sequence ID" value="QBZ60343.1"/>
    <property type="molecule type" value="Genomic_DNA"/>
</dbReference>
<evidence type="ECO:0000313" key="1">
    <source>
        <dbReference type="EMBL" id="QBZ60343.1"/>
    </source>
</evidence>
<proteinExistence type="predicted"/>
<dbReference type="InterPro" id="IPR044034">
    <property type="entry name" value="NAC-like_UBA"/>
</dbReference>
<dbReference type="Proteomes" id="UP000294847">
    <property type="component" value="Chromosome 4"/>
</dbReference>
<sequence>MAEHREPPAIVEGATTADVEDEVKQTAKSAEDRKAAAAMAALDARDEDTANKNVDQEAVSKAMSQLKTDSNVKKDVKKAVKVDAADVALLVDQLELAKPKATELLKQHDGNAVTAMRAYIAVQ</sequence>
<dbReference type="PANTHER" id="PTHR31184:SF2">
    <property type="entry name" value="HUNTINGTIN-INTERACTING PROTEIN K"/>
    <property type="match status" value="1"/>
</dbReference>
<dbReference type="Pfam" id="PF19026">
    <property type="entry name" value="UBA_HYPK"/>
    <property type="match status" value="1"/>
</dbReference>
<organism evidence="1 2">
    <name type="scientific">Pyricularia oryzae</name>
    <name type="common">Rice blast fungus</name>
    <name type="synonym">Magnaporthe oryzae</name>
    <dbReference type="NCBI Taxonomy" id="318829"/>
    <lineage>
        <taxon>Eukaryota</taxon>
        <taxon>Fungi</taxon>
        <taxon>Dikarya</taxon>
        <taxon>Ascomycota</taxon>
        <taxon>Pezizomycotina</taxon>
        <taxon>Sordariomycetes</taxon>
        <taxon>Sordariomycetidae</taxon>
        <taxon>Magnaporthales</taxon>
        <taxon>Pyriculariaceae</taxon>
        <taxon>Pyricularia</taxon>
    </lineage>
</organism>
<gene>
    <name evidence="1" type="ORF">PoMZ_07284</name>
</gene>
<name>A0A4P7NEV3_PYROR</name>
<dbReference type="PANTHER" id="PTHR31184">
    <property type="entry name" value="HUNTINGTIN-INTERACTING PROTEIN K FAMILY MEMBER"/>
    <property type="match status" value="1"/>
</dbReference>
<dbReference type="GO" id="GO:0043066">
    <property type="term" value="P:negative regulation of apoptotic process"/>
    <property type="evidence" value="ECO:0007669"/>
    <property type="project" value="TreeGrafter"/>
</dbReference>
<reference evidence="1 2" key="1">
    <citation type="journal article" date="2019" name="Mol. Biol. Evol.">
        <title>Blast fungal genomes show frequent chromosomal changes, gene gains and losses, and effector gene turnover.</title>
        <authorList>
            <person name="Gomez Luciano L.B."/>
            <person name="Jason Tsai I."/>
            <person name="Chuma I."/>
            <person name="Tosa Y."/>
            <person name="Chen Y.H."/>
            <person name="Li J.Y."/>
            <person name="Li M.Y."/>
            <person name="Jade Lu M.Y."/>
            <person name="Nakayashiki H."/>
            <person name="Li W.H."/>
        </authorList>
    </citation>
    <scope>NUCLEOTIDE SEQUENCE [LARGE SCALE GENOMIC DNA]</scope>
    <source>
        <strain evidence="1">MZ5-1-6</strain>
    </source>
</reference>
<evidence type="ECO:0000313" key="2">
    <source>
        <dbReference type="Proteomes" id="UP000294847"/>
    </source>
</evidence>
<protein>
    <submittedName>
        <fullName evidence="1">Uncharacterized protein</fullName>
    </submittedName>
</protein>
<dbReference type="InterPro" id="IPR052617">
    <property type="entry name" value="Huntingtin-int_K"/>
</dbReference>
<accession>A0A4P7NEV3</accession>
<dbReference type="AlphaFoldDB" id="A0A4P7NEV3"/>
<dbReference type="GO" id="GO:0050821">
    <property type="term" value="P:protein stabilization"/>
    <property type="evidence" value="ECO:0007669"/>
    <property type="project" value="TreeGrafter"/>
</dbReference>